<evidence type="ECO:0000313" key="1">
    <source>
        <dbReference type="EMBL" id="QUL97669.1"/>
    </source>
</evidence>
<dbReference type="Pfam" id="PF22010">
    <property type="entry name" value="OrtA"/>
    <property type="match status" value="1"/>
</dbReference>
<sequence>MACGCRRGDWVEIHNVILQPEERSRDVPDDTKKVPLEAWIKGWALEDGEIGQEVEIRTPAGRRVKGTLTRVNPGYTHTFGPAIPELSNIGKKLRAMLREGK</sequence>
<reference evidence="1" key="2">
    <citation type="journal article" date="2023" name="Biology">
        <title>Prokaryotic Life Associated with Coal-Fire Gas Vents Revealed by Metagenomics.</title>
        <authorList>
            <person name="Kadnikov V.V."/>
            <person name="Mardanov A.V."/>
            <person name="Beletsky A.V."/>
            <person name="Karnachuk O.V."/>
            <person name="Ravin N.V."/>
        </authorList>
    </citation>
    <scope>NUCLEOTIDE SEQUENCE</scope>
    <source>
        <strain evidence="1">Bu02</strain>
    </source>
</reference>
<reference evidence="1" key="1">
    <citation type="submission" date="2020-10" db="EMBL/GenBank/DDBJ databases">
        <authorList>
            <person name="Kadnikov V."/>
            <person name="Beletsky A.V."/>
            <person name="Mardanov A.V."/>
            <person name="Karnachuk O.V."/>
            <person name="Ravin N.V."/>
        </authorList>
    </citation>
    <scope>NUCLEOTIDE SEQUENCE</scope>
    <source>
        <strain evidence="1">Bu02</strain>
    </source>
</reference>
<dbReference type="InterPro" id="IPR047755">
    <property type="entry name" value="OrtA"/>
</dbReference>
<accession>A0AAT9L9F5</accession>
<dbReference type="NCBIfam" id="NF040739">
    <property type="entry name" value="ornith_OrtA"/>
    <property type="match status" value="1"/>
</dbReference>
<proteinExistence type="predicted"/>
<protein>
    <submittedName>
        <fullName evidence="1">2-amino-4-ketopentanoate thiolase</fullName>
    </submittedName>
</protein>
<dbReference type="AlphaFoldDB" id="A0AAT9L9F5"/>
<name>A0AAT9L9F5_9FIRM</name>
<gene>
    <name evidence="1" type="ORF">IMF26_05980</name>
</gene>
<dbReference type="EMBL" id="CP062796">
    <property type="protein sequence ID" value="QUL97669.1"/>
    <property type="molecule type" value="Genomic_DNA"/>
</dbReference>
<organism evidence="1">
    <name type="scientific">Candidatus Fermentithermobacillus carboniphilus</name>
    <dbReference type="NCBI Taxonomy" id="3085328"/>
    <lineage>
        <taxon>Bacteria</taxon>
        <taxon>Bacillati</taxon>
        <taxon>Bacillota</taxon>
        <taxon>Candidatus Fermentithermobacillia</taxon>
        <taxon>Candidatus Fermentithermobacillales</taxon>
        <taxon>Candidatus Fermentithermobacillaceae</taxon>
        <taxon>Candidatus Fermentithermobacillus</taxon>
    </lineage>
</organism>
<dbReference type="KEGG" id="fcz:IMF26_05980"/>